<protein>
    <submittedName>
        <fullName evidence="3">Lysozyme inhibitor LprI family protein</fullName>
    </submittedName>
</protein>
<proteinExistence type="predicted"/>
<feature type="chain" id="PRO_5044287798" evidence="1">
    <location>
        <begin position="19"/>
        <end position="146"/>
    </location>
</feature>
<evidence type="ECO:0000256" key="1">
    <source>
        <dbReference type="SAM" id="SignalP"/>
    </source>
</evidence>
<dbReference type="Gene3D" id="1.20.1270.180">
    <property type="match status" value="1"/>
</dbReference>
<evidence type="ECO:0000313" key="3">
    <source>
        <dbReference type="EMBL" id="WLD57724.1"/>
    </source>
</evidence>
<sequence length="146" mass="16402">MNKFFAIALTALSLTALATDDALDCERAISTMDINQCALEELYLAESEMEHYLEASYQHNGYDPELIAAIKTAQKAWAAYRTSHCDSVYTQWRDGTIRGVMGISCQTALTQQRTHEIWRHFLTYMDSTPPVLPEPGVSRDLGGKTH</sequence>
<dbReference type="AlphaFoldDB" id="A0AB38YEB2"/>
<keyword evidence="1" id="KW-0732">Signal</keyword>
<dbReference type="RefSeq" id="WP_304995010.1">
    <property type="nucleotide sequence ID" value="NZ_CP101717.1"/>
</dbReference>
<feature type="signal peptide" evidence="1">
    <location>
        <begin position="1"/>
        <end position="18"/>
    </location>
</feature>
<accession>A0AB38YEB2</accession>
<evidence type="ECO:0000259" key="2">
    <source>
        <dbReference type="Pfam" id="PF07007"/>
    </source>
</evidence>
<dbReference type="Pfam" id="PF07007">
    <property type="entry name" value="LprI"/>
    <property type="match status" value="1"/>
</dbReference>
<gene>
    <name evidence="3" type="ORF">NFC81_13530</name>
</gene>
<dbReference type="InterPro" id="IPR009739">
    <property type="entry name" value="LprI-like_N"/>
</dbReference>
<organism evidence="3">
    <name type="scientific">Salinispirillum sp. LH 10-3-1</name>
    <dbReference type="NCBI Taxonomy" id="2952525"/>
    <lineage>
        <taxon>Bacteria</taxon>
        <taxon>Pseudomonadati</taxon>
        <taxon>Pseudomonadota</taxon>
        <taxon>Gammaproteobacteria</taxon>
        <taxon>Oceanospirillales</taxon>
        <taxon>Saccharospirillaceae</taxon>
        <taxon>Salinispirillum</taxon>
    </lineage>
</organism>
<name>A0AB38YEB2_9GAMM</name>
<feature type="domain" description="Lysozyme inhibitor LprI-like N-terminal" evidence="2">
    <location>
        <begin position="29"/>
        <end position="116"/>
    </location>
</feature>
<reference evidence="3" key="1">
    <citation type="submission" date="2022-07" db="EMBL/GenBank/DDBJ databases">
        <title>Complete genome sequence of Salinispirillum sp. LH10-3-1 capable of multiple carbohydrate inversion isolated from a soda lake.</title>
        <authorList>
            <person name="Liu J."/>
            <person name="Zhai Y."/>
            <person name="Zhang H."/>
            <person name="Yang H."/>
            <person name="Qu J."/>
            <person name="Li J."/>
        </authorList>
    </citation>
    <scope>NUCLEOTIDE SEQUENCE</scope>
    <source>
        <strain evidence="3">LH 10-3-1</strain>
    </source>
</reference>
<dbReference type="EMBL" id="CP101717">
    <property type="protein sequence ID" value="WLD57724.1"/>
    <property type="molecule type" value="Genomic_DNA"/>
</dbReference>